<dbReference type="Proteomes" id="UP000032748">
    <property type="component" value="Chromosome"/>
</dbReference>
<accession>A0A0D5XXC7</accession>
<name>A0A0D5XXC7_9PSED</name>
<dbReference type="KEGG" id="pcz:PCL1606_22810"/>
<evidence type="ECO:0000313" key="2">
    <source>
        <dbReference type="Proteomes" id="UP000032748"/>
    </source>
</evidence>
<protein>
    <submittedName>
        <fullName evidence="1">Uncharacterized protein</fullName>
    </submittedName>
</protein>
<dbReference type="AlphaFoldDB" id="A0A0D5XXC7"/>
<gene>
    <name evidence="1" type="ORF">PCL1606_22810</name>
</gene>
<evidence type="ECO:0000313" key="1">
    <source>
        <dbReference type="EMBL" id="AKA23733.1"/>
    </source>
</evidence>
<sequence>MQGCVRQVGERCEVHSWAGTGAGKECITVGFWRTTAGSLSASRALSRASLAPTDPCNL</sequence>
<dbReference type="EMBL" id="CP011110">
    <property type="protein sequence ID" value="AKA23733.1"/>
    <property type="molecule type" value="Genomic_DNA"/>
</dbReference>
<organism evidence="1 2">
    <name type="scientific">Pseudomonas chlororaphis</name>
    <dbReference type="NCBI Taxonomy" id="587753"/>
    <lineage>
        <taxon>Bacteria</taxon>
        <taxon>Pseudomonadati</taxon>
        <taxon>Pseudomonadota</taxon>
        <taxon>Gammaproteobacteria</taxon>
        <taxon>Pseudomonadales</taxon>
        <taxon>Pseudomonadaceae</taxon>
        <taxon>Pseudomonas</taxon>
    </lineage>
</organism>
<reference evidence="1 2" key="1">
    <citation type="journal article" date="2015" name="Mol. Plant Microbe Interact.">
        <title>Comparative Genomic Analysis of Pseudomonas chlororaphis PCL1606 Reveals New Insight into Antifungal Compounds Involved in Biocontrol.</title>
        <authorList>
            <person name="Calderon C.E."/>
            <person name="Ramos C."/>
            <person name="de Vicente A."/>
            <person name="Cazorla F.M."/>
        </authorList>
    </citation>
    <scope>NUCLEOTIDE SEQUENCE [LARGE SCALE GENOMIC DNA]</scope>
    <source>
        <strain evidence="1 2">PCL1606</strain>
    </source>
</reference>
<proteinExistence type="predicted"/>